<evidence type="ECO:0000313" key="4">
    <source>
        <dbReference type="EMBL" id="RAL62709.1"/>
    </source>
</evidence>
<protein>
    <recommendedName>
        <fullName evidence="3">Carrier domain-containing protein</fullName>
    </recommendedName>
</protein>
<sequence length="120" mass="13335">MLTGLEPLGLRSLMDQGFDVTTIGNMQDPRSAILSSALLGNRSVLRVMRKTILSAILMPVDQIDDTKPLAQFGMDSMIAAEFRTWIWGAFKVDIPFLDLLSNQKSLNSLAEFSTEKLTEK</sequence>
<evidence type="ECO:0000256" key="1">
    <source>
        <dbReference type="ARBA" id="ARBA00022450"/>
    </source>
</evidence>
<dbReference type="Gene3D" id="1.10.1200.10">
    <property type="entry name" value="ACP-like"/>
    <property type="match status" value="1"/>
</dbReference>
<evidence type="ECO:0000259" key="3">
    <source>
        <dbReference type="PROSITE" id="PS50075"/>
    </source>
</evidence>
<accession>A0A395IWI3</accession>
<keyword evidence="1" id="KW-0596">Phosphopantetheine</keyword>
<feature type="domain" description="Carrier" evidence="3">
    <location>
        <begin position="39"/>
        <end position="117"/>
    </location>
</feature>
<dbReference type="PROSITE" id="PS50075">
    <property type="entry name" value="CARRIER"/>
    <property type="match status" value="1"/>
</dbReference>
<keyword evidence="2" id="KW-0597">Phosphoprotein</keyword>
<evidence type="ECO:0000313" key="5">
    <source>
        <dbReference type="Proteomes" id="UP000249056"/>
    </source>
</evidence>
<dbReference type="AlphaFoldDB" id="A0A395IWI3"/>
<comment type="caution">
    <text evidence="4">The sequence shown here is derived from an EMBL/GenBank/DDBJ whole genome shotgun (WGS) entry which is preliminary data.</text>
</comment>
<name>A0A395IWI3_9HELO</name>
<keyword evidence="5" id="KW-1185">Reference proteome</keyword>
<dbReference type="SUPFAM" id="SSF47336">
    <property type="entry name" value="ACP-like"/>
    <property type="match status" value="1"/>
</dbReference>
<dbReference type="GO" id="GO:0031177">
    <property type="term" value="F:phosphopantetheine binding"/>
    <property type="evidence" value="ECO:0007669"/>
    <property type="project" value="InterPro"/>
</dbReference>
<evidence type="ECO:0000256" key="2">
    <source>
        <dbReference type="ARBA" id="ARBA00022553"/>
    </source>
</evidence>
<dbReference type="OrthoDB" id="329835at2759"/>
<reference evidence="4 5" key="1">
    <citation type="submission" date="2018-06" db="EMBL/GenBank/DDBJ databases">
        <title>Genome Sequence of the Brown Rot Fungal Pathogen Monilinia fructigena.</title>
        <authorList>
            <person name="Landi L."/>
            <person name="De Miccolis Angelini R.M."/>
            <person name="Pollastro S."/>
            <person name="Abate D."/>
            <person name="Faretra F."/>
            <person name="Romanazzi G."/>
        </authorList>
    </citation>
    <scope>NUCLEOTIDE SEQUENCE [LARGE SCALE GENOMIC DNA]</scope>
    <source>
        <strain evidence="4 5">Mfrg269</strain>
    </source>
</reference>
<proteinExistence type="predicted"/>
<organism evidence="4 5">
    <name type="scientific">Monilinia fructigena</name>
    <dbReference type="NCBI Taxonomy" id="38457"/>
    <lineage>
        <taxon>Eukaryota</taxon>
        <taxon>Fungi</taxon>
        <taxon>Dikarya</taxon>
        <taxon>Ascomycota</taxon>
        <taxon>Pezizomycotina</taxon>
        <taxon>Leotiomycetes</taxon>
        <taxon>Helotiales</taxon>
        <taxon>Sclerotiniaceae</taxon>
        <taxon>Monilinia</taxon>
    </lineage>
</organism>
<dbReference type="Proteomes" id="UP000249056">
    <property type="component" value="Unassembled WGS sequence"/>
</dbReference>
<dbReference type="InterPro" id="IPR020806">
    <property type="entry name" value="PKS_PP-bd"/>
</dbReference>
<dbReference type="EMBL" id="QKRW01000023">
    <property type="protein sequence ID" value="RAL62709.1"/>
    <property type="molecule type" value="Genomic_DNA"/>
</dbReference>
<dbReference type="InterPro" id="IPR036736">
    <property type="entry name" value="ACP-like_sf"/>
</dbReference>
<dbReference type="InterPro" id="IPR009081">
    <property type="entry name" value="PP-bd_ACP"/>
</dbReference>
<dbReference type="Pfam" id="PF00550">
    <property type="entry name" value="PP-binding"/>
    <property type="match status" value="1"/>
</dbReference>
<gene>
    <name evidence="4" type="ORF">DID88_004552</name>
</gene>
<dbReference type="SMART" id="SM00823">
    <property type="entry name" value="PKS_PP"/>
    <property type="match status" value="1"/>
</dbReference>